<keyword evidence="1" id="KW-0472">Membrane</keyword>
<dbReference type="GO" id="GO:0016020">
    <property type="term" value="C:membrane"/>
    <property type="evidence" value="ECO:0007669"/>
    <property type="project" value="InterPro"/>
</dbReference>
<dbReference type="STRING" id="1033734.GCA_000285535_02761"/>
<organism evidence="3 4">
    <name type="scientific">Bacillus timonensis</name>
    <dbReference type="NCBI Taxonomy" id="1033734"/>
    <lineage>
        <taxon>Bacteria</taxon>
        <taxon>Bacillati</taxon>
        <taxon>Bacillota</taxon>
        <taxon>Bacilli</taxon>
        <taxon>Bacillales</taxon>
        <taxon>Bacillaceae</taxon>
        <taxon>Bacillus</taxon>
    </lineage>
</organism>
<keyword evidence="1" id="KW-1133">Transmembrane helix</keyword>
<feature type="domain" description="Regulatory protein YycH-like" evidence="2">
    <location>
        <begin position="32"/>
        <end position="249"/>
    </location>
</feature>
<protein>
    <submittedName>
        <fullName evidence="3">Transcriptional regulator</fullName>
    </submittedName>
</protein>
<dbReference type="Proteomes" id="UP000306477">
    <property type="component" value="Unassembled WGS sequence"/>
</dbReference>
<gene>
    <name evidence="3" type="ORF">E1I69_17355</name>
</gene>
<accession>A0A4S3PMP8</accession>
<dbReference type="OrthoDB" id="2388036at2"/>
<evidence type="ECO:0000256" key="1">
    <source>
        <dbReference type="SAM" id="Phobius"/>
    </source>
</evidence>
<evidence type="ECO:0000259" key="2">
    <source>
        <dbReference type="Pfam" id="PF09648"/>
    </source>
</evidence>
<dbReference type="EMBL" id="SLUB01000039">
    <property type="protein sequence ID" value="THE10821.1"/>
    <property type="molecule type" value="Genomic_DNA"/>
</dbReference>
<keyword evidence="1" id="KW-0812">Transmembrane</keyword>
<proteinExistence type="predicted"/>
<dbReference type="Pfam" id="PF09648">
    <property type="entry name" value="YycI"/>
    <property type="match status" value="1"/>
</dbReference>
<comment type="caution">
    <text evidence="3">The sequence shown here is derived from an EMBL/GenBank/DDBJ whole genome shotgun (WGS) entry which is preliminary data.</text>
</comment>
<sequence length="258" mass="29683">MDWSKTKSVFIITFLILNIFLGYQLVQKRDNSQLDAIAERTIDEKLADEEITYEALPKEPKELSYISGKVQIFSVDDVKKLKNQEVNIETAGVLRGKLSDPIKISLTDQVKIHQFVKDHLLDGEKYIVWSVNEETGTIVLVQQHNNYKIFDPSLNISGVIYLYVNDEHEVVSYEQTLISDFEEHKLEELISPIKTLENLYDNYHIKSGSHVSKVEIGYYPLVPNSESQLLAPTWHVVIDEEIEIYVNAIEGQILNKTE</sequence>
<dbReference type="Gene3D" id="2.40.128.690">
    <property type="entry name" value="YycH protein, domain 3-like"/>
    <property type="match status" value="1"/>
</dbReference>
<feature type="transmembrane region" description="Helical" evidence="1">
    <location>
        <begin position="9"/>
        <end position="26"/>
    </location>
</feature>
<dbReference type="AlphaFoldDB" id="A0A4S3PMP8"/>
<dbReference type="RefSeq" id="WP_136380827.1">
    <property type="nucleotide sequence ID" value="NZ_SLUB01000039.1"/>
</dbReference>
<name>A0A4S3PMP8_9BACI</name>
<reference evidence="3 4" key="1">
    <citation type="journal article" date="2019" name="Indoor Air">
        <title>Impacts of indoor surface finishes on bacterial viability.</title>
        <authorList>
            <person name="Hu J."/>
            <person name="Maamar S.B."/>
            <person name="Glawe A.J."/>
            <person name="Gottel N."/>
            <person name="Gilbert J.A."/>
            <person name="Hartmann E.M."/>
        </authorList>
    </citation>
    <scope>NUCLEOTIDE SEQUENCE [LARGE SCALE GENOMIC DNA]</scope>
    <source>
        <strain evidence="3 4">AF060A6</strain>
    </source>
</reference>
<dbReference type="InterPro" id="IPR018604">
    <property type="entry name" value="YycI-like"/>
</dbReference>
<evidence type="ECO:0000313" key="3">
    <source>
        <dbReference type="EMBL" id="THE10821.1"/>
    </source>
</evidence>
<evidence type="ECO:0000313" key="4">
    <source>
        <dbReference type="Proteomes" id="UP000306477"/>
    </source>
</evidence>
<keyword evidence="4" id="KW-1185">Reference proteome</keyword>